<feature type="transmembrane region" description="Helical" evidence="1">
    <location>
        <begin position="66"/>
        <end position="97"/>
    </location>
</feature>
<accession>A0A4D7QLP7</accession>
<keyword evidence="1" id="KW-1133">Transmembrane helix</keyword>
<gene>
    <name evidence="2" type="ORF">E8L99_05000</name>
</gene>
<keyword evidence="3" id="KW-1185">Reference proteome</keyword>
<name>A0A4D7QLP7_9HYPH</name>
<reference evidence="2 3" key="1">
    <citation type="submission" date="2019-04" db="EMBL/GenBank/DDBJ databases">
        <title>Phreatobacter aquaticus sp. nov.</title>
        <authorList>
            <person name="Choi A."/>
            <person name="Baek K."/>
        </authorList>
    </citation>
    <scope>NUCLEOTIDE SEQUENCE [LARGE SCALE GENOMIC DNA]</scope>
    <source>
        <strain evidence="2 3">NMCR1094</strain>
    </source>
</reference>
<sequence length="103" mass="10370">MTDSASWTIAAIIAMALATFGVRIAGHWIMGRVPLTPFMRAALEALPGAIMMATVVPLAAKGGPSAWIGIAAAAIATLVFKRDLAALACGLGAVILARALGLA</sequence>
<keyword evidence="1" id="KW-0812">Transmembrane</keyword>
<dbReference type="RefSeq" id="WP_137098516.1">
    <property type="nucleotide sequence ID" value="NZ_CP039865.1"/>
</dbReference>
<dbReference type="Pfam" id="PF05437">
    <property type="entry name" value="AzlD"/>
    <property type="match status" value="1"/>
</dbReference>
<proteinExistence type="predicted"/>
<dbReference type="AlphaFoldDB" id="A0A4D7QLP7"/>
<protein>
    <submittedName>
        <fullName evidence="2">AzlD domain-containing protein</fullName>
    </submittedName>
</protein>
<evidence type="ECO:0000313" key="2">
    <source>
        <dbReference type="EMBL" id="QCK85182.1"/>
    </source>
</evidence>
<keyword evidence="1" id="KW-0472">Membrane</keyword>
<dbReference type="Proteomes" id="UP000298588">
    <property type="component" value="Chromosome"/>
</dbReference>
<feature type="transmembrane region" description="Helical" evidence="1">
    <location>
        <begin position="6"/>
        <end position="29"/>
    </location>
</feature>
<dbReference type="OrthoDB" id="7679326at2"/>
<dbReference type="InterPro" id="IPR008407">
    <property type="entry name" value="Brnchd-chn_aa_trnsp_AzlD"/>
</dbReference>
<evidence type="ECO:0000313" key="3">
    <source>
        <dbReference type="Proteomes" id="UP000298588"/>
    </source>
</evidence>
<dbReference type="EMBL" id="CP039865">
    <property type="protein sequence ID" value="QCK85182.1"/>
    <property type="molecule type" value="Genomic_DNA"/>
</dbReference>
<organism evidence="2 3">
    <name type="scientific">Phreatobacter aquaticus</name>
    <dbReference type="NCBI Taxonomy" id="2570229"/>
    <lineage>
        <taxon>Bacteria</taxon>
        <taxon>Pseudomonadati</taxon>
        <taxon>Pseudomonadota</taxon>
        <taxon>Alphaproteobacteria</taxon>
        <taxon>Hyphomicrobiales</taxon>
        <taxon>Phreatobacteraceae</taxon>
        <taxon>Phreatobacter</taxon>
    </lineage>
</organism>
<feature type="transmembrane region" description="Helical" evidence="1">
    <location>
        <begin position="41"/>
        <end position="60"/>
    </location>
</feature>
<evidence type="ECO:0000256" key="1">
    <source>
        <dbReference type="SAM" id="Phobius"/>
    </source>
</evidence>
<dbReference type="KEGG" id="paqt:E8L99_05000"/>